<accession>A0A1Y1JQF7</accession>
<feature type="region of interest" description="Disordered" evidence="1">
    <location>
        <begin position="229"/>
        <end position="277"/>
    </location>
</feature>
<gene>
    <name evidence="2" type="ORF">PGO_123020</name>
</gene>
<feature type="compositionally biased region" description="Polar residues" evidence="1">
    <location>
        <begin position="245"/>
        <end position="258"/>
    </location>
</feature>
<feature type="compositionally biased region" description="Basic and acidic residues" evidence="1">
    <location>
        <begin position="233"/>
        <end position="244"/>
    </location>
</feature>
<comment type="caution">
    <text evidence="2">The sequence shown here is derived from an EMBL/GenBank/DDBJ whole genome shotgun (WGS) entry which is preliminary data.</text>
</comment>
<feature type="compositionally biased region" description="Basic and acidic residues" evidence="1">
    <location>
        <begin position="345"/>
        <end position="362"/>
    </location>
</feature>
<protein>
    <submittedName>
        <fullName evidence="2">Uncharacterized protein</fullName>
    </submittedName>
</protein>
<sequence length="1000" mass="115793">MHTRMNIHATLLETLLTTLLETLLTTLLETLLTTLLETLLTTLLETLLTTLLAQPQAQVHLAPAEGKLGREKSHSLEKTLHSQKFIQGKFSEEEKNGIHNKKTRRGRQKSEGNDVLLQKNILEKKSEKVTYYPGFCKQLGTTGRRCMLELIRRVYRKNTSICKNILSHKIQPPTCISNLPFFNINMLWKLSYEFGVFDEALKIHKIYEQNANSFDQFFKKGHIHRNSVQEIKSTPKENYKETKNGMHSSQVKKYSTNHSRSDANTEEGGTNLYPSSSPIRIDKSDECSVSCRMNLEKMEKCNERRMKNGKVQLGEIINGLSIRREKKQTNRKCHEFFHNNSWGATHKEDKRSPHSEPRHSERILPGINQQSEENSQEDDTELLTEEAKKMSQLYGEEEMKNRKKNMPKFSPWIILNSGDISKECPKFLSENRTRPNLEFSPCLEKKNAQNCNYSKERDYENQNSYYLISKDSREGEKISGERNTVSVVIRERDEEEEEDEAEGEATRLKIHFNKNCESCRMNLENNKLRIKKDDINVHKENINIDEKKGRRLKAEMSPYTYDIKNVFGLNSSDVLSSSITHIINGILLHINKKNVFSIKSQKKFMRDYCLLLIPFKKERKRNKTNKKDQLNSQGNIYIRNDKPIQQIHRGAAAYETNFNQNSSFNSTNQKMVTKPNVMNNSIDRSNFVISNNSIRNDKPYNQRINTHKRKKQCTATTSTEMKTKKMAMPMSMMMTTAYPFDINTSVNSNTLEDTSENAHLNDISNQTLYQQYSSENIDTCMRKVKHAGGRSSPKLVPALGTSKRTTLLLADEGSTSEYSNFIKEQSFNPPLVQSIESGSGGVSGNVDRSNHTGSNRNMIYTDRKQKDTHKEHYDIEWKHYSVNASVQQIIKQCVTDRKDNTIKLLNEIMANEKNFFNSIKKKKNFKNKIINMPKIQKKMNSMEKNKKIEKEDLINFLRQRDLQNSFSNDAHKMCFIKGGKKMVMNFANGRRLENVKSLEK</sequence>
<reference evidence="3" key="1">
    <citation type="submission" date="2017-04" db="EMBL/GenBank/DDBJ databases">
        <title>Plasmodium gonderi genome.</title>
        <authorList>
            <person name="Arisue N."/>
            <person name="Honma H."/>
            <person name="Kawai S."/>
            <person name="Tougan T."/>
            <person name="Tanabe K."/>
            <person name="Horii T."/>
        </authorList>
    </citation>
    <scope>NUCLEOTIDE SEQUENCE [LARGE SCALE GENOMIC DNA]</scope>
    <source>
        <strain evidence="3">ATCC 30045</strain>
    </source>
</reference>
<dbReference type="AlphaFoldDB" id="A0A1Y1JQF7"/>
<proteinExistence type="predicted"/>
<dbReference type="EMBL" id="BDQF01000013">
    <property type="protein sequence ID" value="GAW82304.1"/>
    <property type="molecule type" value="Genomic_DNA"/>
</dbReference>
<feature type="region of interest" description="Disordered" evidence="1">
    <location>
        <begin position="336"/>
        <end position="381"/>
    </location>
</feature>
<evidence type="ECO:0000256" key="1">
    <source>
        <dbReference type="SAM" id="MobiDB-lite"/>
    </source>
</evidence>
<evidence type="ECO:0000313" key="3">
    <source>
        <dbReference type="Proteomes" id="UP000195521"/>
    </source>
</evidence>
<dbReference type="RefSeq" id="XP_028544893.1">
    <property type="nucleotide sequence ID" value="XM_028689092.1"/>
</dbReference>
<dbReference type="OrthoDB" id="387690at2759"/>
<evidence type="ECO:0000313" key="2">
    <source>
        <dbReference type="EMBL" id="GAW82304.1"/>
    </source>
</evidence>
<keyword evidence="3" id="KW-1185">Reference proteome</keyword>
<dbReference type="Proteomes" id="UP000195521">
    <property type="component" value="Unassembled WGS sequence"/>
</dbReference>
<dbReference type="OMA" id="EKNFFNC"/>
<organism evidence="2 3">
    <name type="scientific">Plasmodium gonderi</name>
    <dbReference type="NCBI Taxonomy" id="77519"/>
    <lineage>
        <taxon>Eukaryota</taxon>
        <taxon>Sar</taxon>
        <taxon>Alveolata</taxon>
        <taxon>Apicomplexa</taxon>
        <taxon>Aconoidasida</taxon>
        <taxon>Haemosporida</taxon>
        <taxon>Plasmodiidae</taxon>
        <taxon>Plasmodium</taxon>
        <taxon>Plasmodium (Plasmodium)</taxon>
    </lineage>
</organism>
<dbReference type="GeneID" id="39749041"/>
<name>A0A1Y1JQF7_PLAGO</name>